<protein>
    <recommendedName>
        <fullName evidence="1">Lambda phage tail tube protein N-terminal domain-containing protein</fullName>
    </recommendedName>
</protein>
<dbReference type="HOGENOM" id="CLU_149368_0_0_5"/>
<dbReference type="eggNOG" id="ENOG5033CQ6">
    <property type="taxonomic scope" value="Bacteria"/>
</dbReference>
<dbReference type="STRING" id="1123269.NX02_19375"/>
<dbReference type="Proteomes" id="UP000018851">
    <property type="component" value="Chromosome"/>
</dbReference>
<feature type="domain" description="Lambda phage tail tube protein N-terminal" evidence="1">
    <location>
        <begin position="21"/>
        <end position="135"/>
    </location>
</feature>
<dbReference type="KEGG" id="ssan:NX02_19375"/>
<evidence type="ECO:0000313" key="3">
    <source>
        <dbReference type="Proteomes" id="UP000018851"/>
    </source>
</evidence>
<dbReference type="Pfam" id="PF16461">
    <property type="entry name" value="Phage_TTP_12"/>
    <property type="match status" value="1"/>
</dbReference>
<name>W0AIR4_9SPHN</name>
<dbReference type="AlphaFoldDB" id="W0AIR4"/>
<accession>W0AIR4</accession>
<organism evidence="2 3">
    <name type="scientific">Sphingomonas sanxanigenens DSM 19645 = NX02</name>
    <dbReference type="NCBI Taxonomy" id="1123269"/>
    <lineage>
        <taxon>Bacteria</taxon>
        <taxon>Pseudomonadati</taxon>
        <taxon>Pseudomonadota</taxon>
        <taxon>Alphaproteobacteria</taxon>
        <taxon>Sphingomonadales</taxon>
        <taxon>Sphingomonadaceae</taxon>
        <taxon>Sphingomonas</taxon>
    </lineage>
</organism>
<dbReference type="InterPro" id="IPR032494">
    <property type="entry name" value="Phage_TTP_N"/>
</dbReference>
<evidence type="ECO:0000313" key="2">
    <source>
        <dbReference type="EMBL" id="AHE55535.1"/>
    </source>
</evidence>
<dbReference type="PATRIC" id="fig|1123269.5.peg.3791"/>
<dbReference type="OrthoDB" id="4206561at2"/>
<dbReference type="EMBL" id="CP006644">
    <property type="protein sequence ID" value="AHE55535.1"/>
    <property type="molecule type" value="Genomic_DNA"/>
</dbReference>
<keyword evidence="3" id="KW-1185">Reference proteome</keyword>
<evidence type="ECO:0000259" key="1">
    <source>
        <dbReference type="Pfam" id="PF16461"/>
    </source>
</evidence>
<reference evidence="2 3" key="1">
    <citation type="submission" date="2013-07" db="EMBL/GenBank/DDBJ databases">
        <title>Completed genome of Sphingomonas sanxanigenens NX02.</title>
        <authorList>
            <person name="Ma T."/>
            <person name="Huang H."/>
            <person name="Wu M."/>
            <person name="Li X."/>
            <person name="Li G."/>
        </authorList>
    </citation>
    <scope>NUCLEOTIDE SEQUENCE [LARGE SCALE GENOMIC DNA]</scope>
    <source>
        <strain evidence="2 3">NX02</strain>
    </source>
</reference>
<sequence length="145" mass="15736">MAGETTGWGSEFHLANASGTLIELDGVFDMGIPEETVSEVEKTHYKSPQKRREYIGGLIDTGTFSIQMNYVPGSATDAACREARGKVREFMTRLPDEDGEPAWEISGTVLVLGYQRAIPLDDRLTATLNVRVTGAVDEDAAVVTP</sequence>
<dbReference type="RefSeq" id="WP_025293702.1">
    <property type="nucleotide sequence ID" value="NZ_CP006644.1"/>
</dbReference>
<proteinExistence type="predicted"/>
<gene>
    <name evidence="2" type="ORF">NX02_19375</name>
</gene>
<dbReference type="Gene3D" id="4.10.410.40">
    <property type="match status" value="1"/>
</dbReference>